<evidence type="ECO:0000313" key="2">
    <source>
        <dbReference type="EMBL" id="PPA71854.1"/>
    </source>
</evidence>
<evidence type="ECO:0000313" key="3">
    <source>
        <dbReference type="Proteomes" id="UP000239047"/>
    </source>
</evidence>
<keyword evidence="1" id="KW-1133">Transmembrane helix</keyword>
<accession>A0A2S5GG05</accession>
<keyword evidence="1" id="KW-0472">Membrane</keyword>
<evidence type="ECO:0000256" key="1">
    <source>
        <dbReference type="SAM" id="Phobius"/>
    </source>
</evidence>
<proteinExistence type="predicted"/>
<dbReference type="Proteomes" id="UP000239047">
    <property type="component" value="Unassembled WGS sequence"/>
</dbReference>
<comment type="caution">
    <text evidence="2">The sequence shown here is derived from an EMBL/GenBank/DDBJ whole genome shotgun (WGS) entry which is preliminary data.</text>
</comment>
<gene>
    <name evidence="2" type="ORF">C4B60_00295</name>
</gene>
<feature type="transmembrane region" description="Helical" evidence="1">
    <location>
        <begin position="33"/>
        <end position="52"/>
    </location>
</feature>
<dbReference type="AlphaFoldDB" id="A0A2S5GG05"/>
<keyword evidence="1" id="KW-0812">Transmembrane</keyword>
<name>A0A2S5GG05_9BACL</name>
<protein>
    <submittedName>
        <fullName evidence="2">Uncharacterized protein</fullName>
    </submittedName>
</protein>
<dbReference type="EMBL" id="PREZ01000001">
    <property type="protein sequence ID" value="PPA71854.1"/>
    <property type="molecule type" value="Genomic_DNA"/>
</dbReference>
<dbReference type="OrthoDB" id="2454512at2"/>
<keyword evidence="3" id="KW-1185">Reference proteome</keyword>
<reference evidence="2 3" key="1">
    <citation type="submission" date="2018-02" db="EMBL/GenBank/DDBJ databases">
        <title>Jeotgalibacillus proteolyticum sp. nov. a protease producing bacterium isolated from ocean sediments of Laizhou Bay.</title>
        <authorList>
            <person name="Li Y."/>
        </authorList>
    </citation>
    <scope>NUCLEOTIDE SEQUENCE [LARGE SCALE GENOMIC DNA]</scope>
    <source>
        <strain evidence="2 3">22-7</strain>
    </source>
</reference>
<organism evidence="2 3">
    <name type="scientific">Jeotgalibacillus proteolyticus</name>
    <dbReference type="NCBI Taxonomy" id="2082395"/>
    <lineage>
        <taxon>Bacteria</taxon>
        <taxon>Bacillati</taxon>
        <taxon>Bacillota</taxon>
        <taxon>Bacilli</taxon>
        <taxon>Bacillales</taxon>
        <taxon>Caryophanaceae</taxon>
        <taxon>Jeotgalibacillus</taxon>
    </lineage>
</organism>
<feature type="transmembrane region" description="Helical" evidence="1">
    <location>
        <begin position="7"/>
        <end position="27"/>
    </location>
</feature>
<dbReference type="RefSeq" id="WP_104055577.1">
    <property type="nucleotide sequence ID" value="NZ_PREZ01000001.1"/>
</dbReference>
<sequence>MRFQPAMIAVNIIFAALTGFWTVQNIIRGETAMAALLGFICVINVFIAIRRYQIAKLHDERQQSLK</sequence>